<evidence type="ECO:0000259" key="1">
    <source>
        <dbReference type="Pfam" id="PF10124"/>
    </source>
</evidence>
<dbReference type="Proteomes" id="UP000324162">
    <property type="component" value="Unassembled WGS sequence"/>
</dbReference>
<evidence type="ECO:0000313" key="2">
    <source>
        <dbReference type="EMBL" id="KAA1165478.1"/>
    </source>
</evidence>
<dbReference type="RefSeq" id="WP_149613305.1">
    <property type="nucleotide sequence ID" value="NZ_SEUK01000031.1"/>
</dbReference>
<dbReference type="AlphaFoldDB" id="A0AB73BM59"/>
<proteinExistence type="predicted"/>
<sequence length="297" mass="33092">MDISAPSLRAVFTAVKTEFNAGRSTYTPTYTRIATVVPSTTSSEDYAWLGEFSRLREWIGDRHVNKMALHSYSIKNKKFEATEGIASEYIEDDTLGVLMPKFQDMGYAAATHPDELTYACLASGWNTLCYDGQNFFDTEHVVGEGENEKLVSNMQDGALAPWYLLDTRRPLKPLIFQKRKDYQLSAKTDAGNSDHVFMADEYLYGVDARVNAGFGFWQQAFGSKAELTEANFNSVIEKMMALKSDKGRPLGINPDLLVVGPTNRSKAKALIEAMQKEGGASNTNYQAVEVMVVPWLD</sequence>
<organism evidence="2 3">
    <name type="scientific">Pseudoalteromonas fuliginea</name>
    <dbReference type="NCBI Taxonomy" id="1872678"/>
    <lineage>
        <taxon>Bacteria</taxon>
        <taxon>Pseudomonadati</taxon>
        <taxon>Pseudomonadota</taxon>
        <taxon>Gammaproteobacteria</taxon>
        <taxon>Alteromonadales</taxon>
        <taxon>Pseudoalteromonadaceae</taxon>
        <taxon>Pseudoalteromonas</taxon>
    </lineage>
</organism>
<name>A0AB73BM59_9GAMM</name>
<dbReference type="InterPro" id="IPR018774">
    <property type="entry name" value="Phage_Mu_GpT"/>
</dbReference>
<dbReference type="EMBL" id="SEUK01000031">
    <property type="protein sequence ID" value="KAA1165478.1"/>
    <property type="molecule type" value="Genomic_DNA"/>
</dbReference>
<feature type="domain" description="Bacteriophage Mu GpT" evidence="1">
    <location>
        <begin position="8"/>
        <end position="296"/>
    </location>
</feature>
<accession>A0AB73BM59</accession>
<gene>
    <name evidence="2" type="ORF">EU508_00665</name>
</gene>
<comment type="caution">
    <text evidence="2">The sequence shown here is derived from an EMBL/GenBank/DDBJ whole genome shotgun (WGS) entry which is preliminary data.</text>
</comment>
<evidence type="ECO:0000313" key="3">
    <source>
        <dbReference type="Proteomes" id="UP000324162"/>
    </source>
</evidence>
<reference evidence="2 3" key="1">
    <citation type="submission" date="2019-01" db="EMBL/GenBank/DDBJ databases">
        <title>Genome sequences of marine Pseudoalteromonas species.</title>
        <authorList>
            <person name="Boraston A.B."/>
            <person name="Hehemann J.-H."/>
            <person name="Vickers C.J."/>
            <person name="Salama-Alber O."/>
            <person name="Abe K."/>
            <person name="Hettle A.J."/>
        </authorList>
    </citation>
    <scope>NUCLEOTIDE SEQUENCE [LARGE SCALE GENOMIC DNA]</scope>
    <source>
        <strain evidence="2 3">PS42</strain>
    </source>
</reference>
<protein>
    <recommendedName>
        <fullName evidence="1">Bacteriophage Mu GpT domain-containing protein</fullName>
    </recommendedName>
</protein>
<dbReference type="Pfam" id="PF10124">
    <property type="entry name" value="Mu-like_gpT"/>
    <property type="match status" value="1"/>
</dbReference>